<organism evidence="1">
    <name type="scientific">Anguilla anguilla</name>
    <name type="common">European freshwater eel</name>
    <name type="synonym">Muraena anguilla</name>
    <dbReference type="NCBI Taxonomy" id="7936"/>
    <lineage>
        <taxon>Eukaryota</taxon>
        <taxon>Metazoa</taxon>
        <taxon>Chordata</taxon>
        <taxon>Craniata</taxon>
        <taxon>Vertebrata</taxon>
        <taxon>Euteleostomi</taxon>
        <taxon>Actinopterygii</taxon>
        <taxon>Neopterygii</taxon>
        <taxon>Teleostei</taxon>
        <taxon>Anguilliformes</taxon>
        <taxon>Anguillidae</taxon>
        <taxon>Anguilla</taxon>
    </lineage>
</organism>
<proteinExistence type="predicted"/>
<reference evidence="1" key="1">
    <citation type="submission" date="2014-11" db="EMBL/GenBank/DDBJ databases">
        <authorList>
            <person name="Amaro Gonzalez C."/>
        </authorList>
    </citation>
    <scope>NUCLEOTIDE SEQUENCE</scope>
</reference>
<protein>
    <submittedName>
        <fullName evidence="1">Uncharacterized protein</fullName>
    </submittedName>
</protein>
<sequence>MKVQIMNFCPKRIHYLAGNKLTECRGPPR</sequence>
<accession>A0A0E9V9U2</accession>
<reference evidence="1" key="2">
    <citation type="journal article" date="2015" name="Fish Shellfish Immunol.">
        <title>Early steps in the European eel (Anguilla anguilla)-Vibrio vulnificus interaction in the gills: Role of the RtxA13 toxin.</title>
        <authorList>
            <person name="Callol A."/>
            <person name="Pajuelo D."/>
            <person name="Ebbesson L."/>
            <person name="Teles M."/>
            <person name="MacKenzie S."/>
            <person name="Amaro C."/>
        </authorList>
    </citation>
    <scope>NUCLEOTIDE SEQUENCE</scope>
</reference>
<dbReference type="AlphaFoldDB" id="A0A0E9V9U2"/>
<dbReference type="EMBL" id="GBXM01033698">
    <property type="protein sequence ID" value="JAH74879.1"/>
    <property type="molecule type" value="Transcribed_RNA"/>
</dbReference>
<evidence type="ECO:0000313" key="1">
    <source>
        <dbReference type="EMBL" id="JAH74879.1"/>
    </source>
</evidence>
<name>A0A0E9V9U2_ANGAN</name>